<protein>
    <submittedName>
        <fullName evidence="1">Uncharacterized protein</fullName>
    </submittedName>
</protein>
<dbReference type="AlphaFoldDB" id="A0A7R8WLV3"/>
<evidence type="ECO:0000313" key="1">
    <source>
        <dbReference type="EMBL" id="CAD7231444.1"/>
    </source>
</evidence>
<reference evidence="1" key="1">
    <citation type="submission" date="2020-11" db="EMBL/GenBank/DDBJ databases">
        <authorList>
            <person name="Tran Van P."/>
        </authorList>
    </citation>
    <scope>NUCLEOTIDE SEQUENCE</scope>
</reference>
<dbReference type="EMBL" id="OB663519">
    <property type="protein sequence ID" value="CAD7231444.1"/>
    <property type="molecule type" value="Genomic_DNA"/>
</dbReference>
<proteinExistence type="predicted"/>
<sequence>MLNQIYELYHQEGLTELGKVYCDKLSGSAGNNRLENWDWSLNPQFSNQLRLNDTNPRTNTEVLIRCLVNDADDCPLKSIYKVDLNIQAVFDDMSSATPAFGPSHADTVRSDLWNLRLSGSIKRHISRKSSFPVRTVAWHSLALQPWRNIDVSTNRERNLMEFLEEIEGCQKFSKRVKAEVRLKKERSCKHTFSSAHVLHLLGQVLKITEEV</sequence>
<name>A0A7R8WLV3_9CRUS</name>
<accession>A0A7R8WLV3</accession>
<organism evidence="1">
    <name type="scientific">Cyprideis torosa</name>
    <dbReference type="NCBI Taxonomy" id="163714"/>
    <lineage>
        <taxon>Eukaryota</taxon>
        <taxon>Metazoa</taxon>
        <taxon>Ecdysozoa</taxon>
        <taxon>Arthropoda</taxon>
        <taxon>Crustacea</taxon>
        <taxon>Oligostraca</taxon>
        <taxon>Ostracoda</taxon>
        <taxon>Podocopa</taxon>
        <taxon>Podocopida</taxon>
        <taxon>Cytherocopina</taxon>
        <taxon>Cytheroidea</taxon>
        <taxon>Cytherideidae</taxon>
        <taxon>Cyprideis</taxon>
    </lineage>
</organism>
<gene>
    <name evidence="1" type="ORF">CTOB1V02_LOCUS9291</name>
</gene>